<evidence type="ECO:0000256" key="3">
    <source>
        <dbReference type="ARBA" id="ARBA00023082"/>
    </source>
</evidence>
<evidence type="ECO:0000256" key="2">
    <source>
        <dbReference type="ARBA" id="ARBA00023015"/>
    </source>
</evidence>
<dbReference type="InterPro" id="IPR014284">
    <property type="entry name" value="RNA_pol_sigma-70_dom"/>
</dbReference>
<evidence type="ECO:0000256" key="4">
    <source>
        <dbReference type="ARBA" id="ARBA00023163"/>
    </source>
</evidence>
<comment type="similarity">
    <text evidence="1">Belongs to the sigma-70 factor family. ECF subfamily.</text>
</comment>
<organism evidence="7 8">
    <name type="scientific">Chryseobacterium taichungense</name>
    <dbReference type="NCBI Taxonomy" id="295069"/>
    <lineage>
        <taxon>Bacteria</taxon>
        <taxon>Pseudomonadati</taxon>
        <taxon>Bacteroidota</taxon>
        <taxon>Flavobacteriia</taxon>
        <taxon>Flavobacteriales</taxon>
        <taxon>Weeksellaceae</taxon>
        <taxon>Chryseobacterium group</taxon>
        <taxon>Chryseobacterium</taxon>
    </lineage>
</organism>
<keyword evidence="4" id="KW-0804">Transcription</keyword>
<dbReference type="RefSeq" id="WP_089998101.1">
    <property type="nucleotide sequence ID" value="NZ_FOBV01000001.1"/>
</dbReference>
<keyword evidence="8" id="KW-1185">Reference proteome</keyword>
<evidence type="ECO:0000259" key="6">
    <source>
        <dbReference type="Pfam" id="PF08281"/>
    </source>
</evidence>
<dbReference type="CDD" id="cd06171">
    <property type="entry name" value="Sigma70_r4"/>
    <property type="match status" value="1"/>
</dbReference>
<dbReference type="Proteomes" id="UP000199450">
    <property type="component" value="Unassembled WGS sequence"/>
</dbReference>
<dbReference type="NCBIfam" id="TIGR02937">
    <property type="entry name" value="sigma70-ECF"/>
    <property type="match status" value="1"/>
</dbReference>
<feature type="domain" description="RNA polymerase sigma factor 70 region 4 type 2" evidence="6">
    <location>
        <begin position="123"/>
        <end position="175"/>
    </location>
</feature>
<evidence type="ECO:0000259" key="5">
    <source>
        <dbReference type="Pfam" id="PF04542"/>
    </source>
</evidence>
<dbReference type="Gene3D" id="1.10.10.10">
    <property type="entry name" value="Winged helix-like DNA-binding domain superfamily/Winged helix DNA-binding domain"/>
    <property type="match status" value="1"/>
</dbReference>
<sequence length="196" mass="22904">MKPRIPIDERELLLKLRNGDTSAFSLVFTTYYHSMCLFAEKYVGQQYAEDIANDVFLKLLESKILFNDFIHLKAYLYRAIKHSCLDLLKTKARENIRHTAYMEMNNEPQASYLVYIMETEAKRILYNALESLPAQTAKVMKLTYLDSMSNQEAADKLDISINTVKTHKQRGVSKLKRILSKENFGFLLLFYFSDLF</sequence>
<dbReference type="InterPro" id="IPR013249">
    <property type="entry name" value="RNA_pol_sigma70_r4_t2"/>
</dbReference>
<dbReference type="InterPro" id="IPR036388">
    <property type="entry name" value="WH-like_DNA-bd_sf"/>
</dbReference>
<dbReference type="EMBL" id="FOBV01000001">
    <property type="protein sequence ID" value="SEM13865.1"/>
    <property type="molecule type" value="Genomic_DNA"/>
</dbReference>
<evidence type="ECO:0000256" key="1">
    <source>
        <dbReference type="ARBA" id="ARBA00010641"/>
    </source>
</evidence>
<dbReference type="InterPro" id="IPR007627">
    <property type="entry name" value="RNA_pol_sigma70_r2"/>
</dbReference>
<protein>
    <submittedName>
        <fullName evidence="7">RNA polymerase sigma-70 factor, ECF subfamily</fullName>
    </submittedName>
</protein>
<keyword evidence="3" id="KW-0731">Sigma factor</keyword>
<dbReference type="GO" id="GO:0006352">
    <property type="term" value="P:DNA-templated transcription initiation"/>
    <property type="evidence" value="ECO:0007669"/>
    <property type="project" value="InterPro"/>
</dbReference>
<dbReference type="Pfam" id="PF04542">
    <property type="entry name" value="Sigma70_r2"/>
    <property type="match status" value="1"/>
</dbReference>
<keyword evidence="2" id="KW-0805">Transcription regulation</keyword>
<evidence type="ECO:0000313" key="8">
    <source>
        <dbReference type="Proteomes" id="UP000199450"/>
    </source>
</evidence>
<dbReference type="AlphaFoldDB" id="A0A1H7VYK6"/>
<dbReference type="InterPro" id="IPR039425">
    <property type="entry name" value="RNA_pol_sigma-70-like"/>
</dbReference>
<accession>A0A1H7VYK6</accession>
<dbReference type="PANTHER" id="PTHR43133:SF46">
    <property type="entry name" value="RNA POLYMERASE SIGMA-70 FACTOR ECF SUBFAMILY"/>
    <property type="match status" value="1"/>
</dbReference>
<name>A0A1H7VYK6_9FLAO</name>
<dbReference type="InterPro" id="IPR013324">
    <property type="entry name" value="RNA_pol_sigma_r3/r4-like"/>
</dbReference>
<dbReference type="GO" id="GO:0016987">
    <property type="term" value="F:sigma factor activity"/>
    <property type="evidence" value="ECO:0007669"/>
    <property type="project" value="UniProtKB-KW"/>
</dbReference>
<dbReference type="OrthoDB" id="759001at2"/>
<evidence type="ECO:0000313" key="7">
    <source>
        <dbReference type="EMBL" id="SEM13865.1"/>
    </source>
</evidence>
<dbReference type="GO" id="GO:0003677">
    <property type="term" value="F:DNA binding"/>
    <property type="evidence" value="ECO:0007669"/>
    <property type="project" value="InterPro"/>
</dbReference>
<gene>
    <name evidence="7" type="ORF">SAMN05421856_101334</name>
</gene>
<dbReference type="InterPro" id="IPR013325">
    <property type="entry name" value="RNA_pol_sigma_r2"/>
</dbReference>
<dbReference type="SUPFAM" id="SSF88946">
    <property type="entry name" value="Sigma2 domain of RNA polymerase sigma factors"/>
    <property type="match status" value="1"/>
</dbReference>
<reference evidence="8" key="1">
    <citation type="submission" date="2016-10" db="EMBL/GenBank/DDBJ databases">
        <authorList>
            <person name="Varghese N."/>
            <person name="Submissions S."/>
        </authorList>
    </citation>
    <scope>NUCLEOTIDE SEQUENCE [LARGE SCALE GENOMIC DNA]</scope>
    <source>
        <strain evidence="8">DSM 17453</strain>
    </source>
</reference>
<proteinExistence type="inferred from homology"/>
<dbReference type="PANTHER" id="PTHR43133">
    <property type="entry name" value="RNA POLYMERASE ECF-TYPE SIGMA FACTO"/>
    <property type="match status" value="1"/>
</dbReference>
<dbReference type="Pfam" id="PF08281">
    <property type="entry name" value="Sigma70_r4_2"/>
    <property type="match status" value="1"/>
</dbReference>
<dbReference type="Gene3D" id="1.10.1740.10">
    <property type="match status" value="1"/>
</dbReference>
<feature type="domain" description="RNA polymerase sigma-70 region 2" evidence="5">
    <location>
        <begin position="30"/>
        <end position="93"/>
    </location>
</feature>
<dbReference type="STRING" id="295069.SAMN05421856_101334"/>
<dbReference type="SUPFAM" id="SSF88659">
    <property type="entry name" value="Sigma3 and sigma4 domains of RNA polymerase sigma factors"/>
    <property type="match status" value="1"/>
</dbReference>